<accession>A0A8S3QBX0</accession>
<name>A0A8S3QBX0_MYTED</name>
<comment type="caution">
    <text evidence="2">The sequence shown here is derived from an EMBL/GenBank/DDBJ whole genome shotgun (WGS) entry which is preliminary data.</text>
</comment>
<proteinExistence type="predicted"/>
<gene>
    <name evidence="2" type="ORF">MEDL_9355</name>
</gene>
<dbReference type="EMBL" id="CAJPWZ010000476">
    <property type="protein sequence ID" value="CAG2194337.1"/>
    <property type="molecule type" value="Genomic_DNA"/>
</dbReference>
<sequence length="236" mass="27119">MQSFLCIKIKEEDVRENARLLLFHGLDKKPSDVLLHAIKEDLKINKSEQKINGSLMENKLLYADEMNDIVYDFDVFVTHPEKVTDKEDLNKINKKLKHEKMKVLLEKDCLGQDWLEKIRFAATKCRSEVKLKNAQDLYPKPGEAAVGLAWGYAVNYLNKAIPDMKEEVATIKETIDKGITFPDKLFIVVPESCQAEDKLEGITLYTKTKPSSNSLKSFEFSVYELDKSTVNIFMFC</sequence>
<dbReference type="Pfam" id="PF15009">
    <property type="entry name" value="STING_LBD"/>
    <property type="match status" value="1"/>
</dbReference>
<evidence type="ECO:0000313" key="2">
    <source>
        <dbReference type="EMBL" id="CAG2194337.1"/>
    </source>
</evidence>
<dbReference type="OrthoDB" id="6062466at2759"/>
<dbReference type="Proteomes" id="UP000683360">
    <property type="component" value="Unassembled WGS sequence"/>
</dbReference>
<reference evidence="2" key="1">
    <citation type="submission" date="2021-03" db="EMBL/GenBank/DDBJ databases">
        <authorList>
            <person name="Bekaert M."/>
        </authorList>
    </citation>
    <scope>NUCLEOTIDE SEQUENCE</scope>
</reference>
<dbReference type="Gene3D" id="1.20.5.5200">
    <property type="match status" value="1"/>
</dbReference>
<protein>
    <recommendedName>
        <fullName evidence="1">STING ligand-binding domain-containing protein</fullName>
    </recommendedName>
</protein>
<evidence type="ECO:0000313" key="3">
    <source>
        <dbReference type="Proteomes" id="UP000683360"/>
    </source>
</evidence>
<organism evidence="2 3">
    <name type="scientific">Mytilus edulis</name>
    <name type="common">Blue mussel</name>
    <dbReference type="NCBI Taxonomy" id="6550"/>
    <lineage>
        <taxon>Eukaryota</taxon>
        <taxon>Metazoa</taxon>
        <taxon>Spiralia</taxon>
        <taxon>Lophotrochozoa</taxon>
        <taxon>Mollusca</taxon>
        <taxon>Bivalvia</taxon>
        <taxon>Autobranchia</taxon>
        <taxon>Pteriomorphia</taxon>
        <taxon>Mytilida</taxon>
        <taxon>Mytiloidea</taxon>
        <taxon>Mytilidae</taxon>
        <taxon>Mytilinae</taxon>
        <taxon>Mytilus</taxon>
    </lineage>
</organism>
<feature type="domain" description="STING ligand-binding" evidence="1">
    <location>
        <begin position="145"/>
        <end position="201"/>
    </location>
</feature>
<dbReference type="AlphaFoldDB" id="A0A8S3QBX0"/>
<dbReference type="InterPro" id="IPR055432">
    <property type="entry name" value="STING_LBD"/>
</dbReference>
<keyword evidence="3" id="KW-1185">Reference proteome</keyword>
<evidence type="ECO:0000259" key="1">
    <source>
        <dbReference type="Pfam" id="PF15009"/>
    </source>
</evidence>